<evidence type="ECO:0000256" key="8">
    <source>
        <dbReference type="ARBA" id="ARBA00023180"/>
    </source>
</evidence>
<keyword evidence="4" id="KW-1133">Transmembrane helix</keyword>
<dbReference type="PANTHER" id="PTHR33365">
    <property type="entry name" value="YALI0B05434P"/>
    <property type="match status" value="1"/>
</dbReference>
<accession>A0AAN6WI27</accession>
<keyword evidence="5" id="KW-0560">Oxidoreductase</keyword>
<comment type="caution">
    <text evidence="10">The sequence shown here is derived from an EMBL/GenBank/DDBJ whole genome shotgun (WGS) entry which is preliminary data.</text>
</comment>
<dbReference type="GO" id="GO:0016491">
    <property type="term" value="F:oxidoreductase activity"/>
    <property type="evidence" value="ECO:0007669"/>
    <property type="project" value="UniProtKB-KW"/>
</dbReference>
<keyword evidence="11" id="KW-1185">Reference proteome</keyword>
<evidence type="ECO:0000256" key="5">
    <source>
        <dbReference type="ARBA" id="ARBA00023002"/>
    </source>
</evidence>
<evidence type="ECO:0000256" key="4">
    <source>
        <dbReference type="ARBA" id="ARBA00022989"/>
    </source>
</evidence>
<dbReference type="PANTHER" id="PTHR33365:SF11">
    <property type="entry name" value="TAT PATHWAY SIGNAL SEQUENCE"/>
    <property type="match status" value="1"/>
</dbReference>
<comment type="subcellular location">
    <subcellularLocation>
        <location evidence="1">Membrane</location>
        <topology evidence="1">Single-pass membrane protein</topology>
    </subcellularLocation>
</comment>
<keyword evidence="8" id="KW-0325">Glycoprotein</keyword>
<evidence type="ECO:0000256" key="3">
    <source>
        <dbReference type="ARBA" id="ARBA00022692"/>
    </source>
</evidence>
<evidence type="ECO:0000256" key="2">
    <source>
        <dbReference type="ARBA" id="ARBA00004685"/>
    </source>
</evidence>
<comment type="pathway">
    <text evidence="2">Mycotoxin biosynthesis.</text>
</comment>
<keyword evidence="3" id="KW-0812">Transmembrane</keyword>
<sequence>MTFHNDPRFKSVRTLDEVTKAWSIYGLPHSGFVHLSQDEILQYPGLIPNQHVVATGGNIDNVYMISAFHGLHCLQSLQRAFAIVTDNSTNGNYEFALHANHCFNYLRQVVLCAADFTLEGPDMIPEPGESPLRGWGVEHKCWSWKKMEEWRDRHAI</sequence>
<organism evidence="10 11">
    <name type="scientific">Podospora australis</name>
    <dbReference type="NCBI Taxonomy" id="1536484"/>
    <lineage>
        <taxon>Eukaryota</taxon>
        <taxon>Fungi</taxon>
        <taxon>Dikarya</taxon>
        <taxon>Ascomycota</taxon>
        <taxon>Pezizomycotina</taxon>
        <taxon>Sordariomycetes</taxon>
        <taxon>Sordariomycetidae</taxon>
        <taxon>Sordariales</taxon>
        <taxon>Podosporaceae</taxon>
        <taxon>Podospora</taxon>
    </lineage>
</organism>
<dbReference type="GO" id="GO:0016020">
    <property type="term" value="C:membrane"/>
    <property type="evidence" value="ECO:0007669"/>
    <property type="project" value="UniProtKB-SubCell"/>
</dbReference>
<evidence type="ECO:0000313" key="11">
    <source>
        <dbReference type="Proteomes" id="UP001302126"/>
    </source>
</evidence>
<gene>
    <name evidence="10" type="ORF">QBC35DRAFT_395877</name>
</gene>
<evidence type="ECO:0000256" key="6">
    <source>
        <dbReference type="ARBA" id="ARBA00023026"/>
    </source>
</evidence>
<dbReference type="GO" id="GO:0043386">
    <property type="term" value="P:mycotoxin biosynthetic process"/>
    <property type="evidence" value="ECO:0007669"/>
    <property type="project" value="InterPro"/>
</dbReference>
<comment type="similarity">
    <text evidence="9">Belongs to the ustYa family.</text>
</comment>
<dbReference type="AlphaFoldDB" id="A0AAN6WI27"/>
<reference evidence="10" key="1">
    <citation type="journal article" date="2023" name="Mol. Phylogenet. Evol.">
        <title>Genome-scale phylogeny and comparative genomics of the fungal order Sordariales.</title>
        <authorList>
            <person name="Hensen N."/>
            <person name="Bonometti L."/>
            <person name="Westerberg I."/>
            <person name="Brannstrom I.O."/>
            <person name="Guillou S."/>
            <person name="Cros-Aarteil S."/>
            <person name="Calhoun S."/>
            <person name="Haridas S."/>
            <person name="Kuo A."/>
            <person name="Mondo S."/>
            <person name="Pangilinan J."/>
            <person name="Riley R."/>
            <person name="LaButti K."/>
            <person name="Andreopoulos B."/>
            <person name="Lipzen A."/>
            <person name="Chen C."/>
            <person name="Yan M."/>
            <person name="Daum C."/>
            <person name="Ng V."/>
            <person name="Clum A."/>
            <person name="Steindorff A."/>
            <person name="Ohm R.A."/>
            <person name="Martin F."/>
            <person name="Silar P."/>
            <person name="Natvig D.O."/>
            <person name="Lalanne C."/>
            <person name="Gautier V."/>
            <person name="Ament-Velasquez S.L."/>
            <person name="Kruys A."/>
            <person name="Hutchinson M.I."/>
            <person name="Powell A.J."/>
            <person name="Barry K."/>
            <person name="Miller A.N."/>
            <person name="Grigoriev I.V."/>
            <person name="Debuchy R."/>
            <person name="Gladieux P."/>
            <person name="Hiltunen Thoren M."/>
            <person name="Johannesson H."/>
        </authorList>
    </citation>
    <scope>NUCLEOTIDE SEQUENCE</scope>
    <source>
        <strain evidence="10">PSN309</strain>
    </source>
</reference>
<evidence type="ECO:0000313" key="10">
    <source>
        <dbReference type="EMBL" id="KAK4182493.1"/>
    </source>
</evidence>
<dbReference type="EMBL" id="MU864651">
    <property type="protein sequence ID" value="KAK4182493.1"/>
    <property type="molecule type" value="Genomic_DNA"/>
</dbReference>
<dbReference type="InterPro" id="IPR021765">
    <property type="entry name" value="UstYa-like"/>
</dbReference>
<name>A0AAN6WI27_9PEZI</name>
<keyword evidence="7" id="KW-0472">Membrane</keyword>
<dbReference type="Pfam" id="PF11807">
    <property type="entry name" value="UstYa"/>
    <property type="match status" value="1"/>
</dbReference>
<evidence type="ECO:0000256" key="7">
    <source>
        <dbReference type="ARBA" id="ARBA00023136"/>
    </source>
</evidence>
<evidence type="ECO:0000256" key="1">
    <source>
        <dbReference type="ARBA" id="ARBA00004167"/>
    </source>
</evidence>
<evidence type="ECO:0000256" key="9">
    <source>
        <dbReference type="ARBA" id="ARBA00035112"/>
    </source>
</evidence>
<protein>
    <submittedName>
        <fullName evidence="10">Uncharacterized protein</fullName>
    </submittedName>
</protein>
<dbReference type="Proteomes" id="UP001302126">
    <property type="component" value="Unassembled WGS sequence"/>
</dbReference>
<keyword evidence="6" id="KW-0843">Virulence</keyword>
<proteinExistence type="inferred from homology"/>
<reference evidence="10" key="2">
    <citation type="submission" date="2023-05" db="EMBL/GenBank/DDBJ databases">
        <authorList>
            <consortium name="Lawrence Berkeley National Laboratory"/>
            <person name="Steindorff A."/>
            <person name="Hensen N."/>
            <person name="Bonometti L."/>
            <person name="Westerberg I."/>
            <person name="Brannstrom I.O."/>
            <person name="Guillou S."/>
            <person name="Cros-Aarteil S."/>
            <person name="Calhoun S."/>
            <person name="Haridas S."/>
            <person name="Kuo A."/>
            <person name="Mondo S."/>
            <person name="Pangilinan J."/>
            <person name="Riley R."/>
            <person name="Labutti K."/>
            <person name="Andreopoulos B."/>
            <person name="Lipzen A."/>
            <person name="Chen C."/>
            <person name="Yanf M."/>
            <person name="Daum C."/>
            <person name="Ng V."/>
            <person name="Clum A."/>
            <person name="Ohm R."/>
            <person name="Martin F."/>
            <person name="Silar P."/>
            <person name="Natvig D."/>
            <person name="Lalanne C."/>
            <person name="Gautier V."/>
            <person name="Ament-Velasquez S.L."/>
            <person name="Kruys A."/>
            <person name="Hutchinson M.I."/>
            <person name="Powell A.J."/>
            <person name="Barry K."/>
            <person name="Miller A.N."/>
            <person name="Grigoriev I.V."/>
            <person name="Debuchy R."/>
            <person name="Gladieux P."/>
            <person name="Thoren M.H."/>
            <person name="Johannesson H."/>
        </authorList>
    </citation>
    <scope>NUCLEOTIDE SEQUENCE</scope>
    <source>
        <strain evidence="10">PSN309</strain>
    </source>
</reference>